<reference evidence="2" key="1">
    <citation type="journal article" date="2022" name="Nat. Commun.">
        <title>Chromosome evolution and the genetic basis of agronomically important traits in greater yam.</title>
        <authorList>
            <person name="Bredeson J.V."/>
            <person name="Lyons J.B."/>
            <person name="Oniyinde I.O."/>
            <person name="Okereke N.R."/>
            <person name="Kolade O."/>
            <person name="Nnabue I."/>
            <person name="Nwadili C.O."/>
            <person name="Hribova E."/>
            <person name="Parker M."/>
            <person name="Nwogha J."/>
            <person name="Shu S."/>
            <person name="Carlson J."/>
            <person name="Kariba R."/>
            <person name="Muthemba S."/>
            <person name="Knop K."/>
            <person name="Barton G.J."/>
            <person name="Sherwood A.V."/>
            <person name="Lopez-Montes A."/>
            <person name="Asiedu R."/>
            <person name="Jamnadass R."/>
            <person name="Muchugi A."/>
            <person name="Goodstein D."/>
            <person name="Egesi C.N."/>
            <person name="Featherston J."/>
            <person name="Asfaw A."/>
            <person name="Simpson G.G."/>
            <person name="Dolezel J."/>
            <person name="Hendre P.S."/>
            <person name="Van Deynze A."/>
            <person name="Kumar P.L."/>
            <person name="Obidiegwu J.E."/>
            <person name="Bhattacharjee R."/>
            <person name="Rokhsar D.S."/>
        </authorList>
    </citation>
    <scope>NUCLEOTIDE SEQUENCE [LARGE SCALE GENOMIC DNA]</scope>
    <source>
        <strain evidence="2">cv. TDa95/00328</strain>
    </source>
</reference>
<dbReference type="EMBL" id="CM037025">
    <property type="protein sequence ID" value="KAH7660900.1"/>
    <property type="molecule type" value="Genomic_DNA"/>
</dbReference>
<comment type="caution">
    <text evidence="1">The sequence shown here is derived from an EMBL/GenBank/DDBJ whole genome shotgun (WGS) entry which is preliminary data.</text>
</comment>
<name>A0ACB7UKF5_DIOAL</name>
<keyword evidence="2" id="KW-1185">Reference proteome</keyword>
<gene>
    <name evidence="1" type="ORF">IHE45_15G025400</name>
</gene>
<accession>A0ACB7UKF5</accession>
<evidence type="ECO:0000313" key="2">
    <source>
        <dbReference type="Proteomes" id="UP000827976"/>
    </source>
</evidence>
<proteinExistence type="predicted"/>
<sequence length="221" mass="22556">MPLESGEGRRRAAAVAAAAAAAAEKGGEKCPRCESRDTKFCYYNNYNTAQPRHFCRACRRYWTLGGALRNVPIGGSSRKRPRHVMAALKPATAAAATARGVCMAGFEMGGRSGGFGSWLAGAQPLMALEELGLGLGLGCGGRVEGNAPAGMEEELGFGFGTSSGFVWPGTMVENDGGDTWRVSGGASECFAVQTLAAGGSVGGGTCWAGPADAKSGPRVGL</sequence>
<organism evidence="1 2">
    <name type="scientific">Dioscorea alata</name>
    <name type="common">Purple yam</name>
    <dbReference type="NCBI Taxonomy" id="55571"/>
    <lineage>
        <taxon>Eukaryota</taxon>
        <taxon>Viridiplantae</taxon>
        <taxon>Streptophyta</taxon>
        <taxon>Embryophyta</taxon>
        <taxon>Tracheophyta</taxon>
        <taxon>Spermatophyta</taxon>
        <taxon>Magnoliopsida</taxon>
        <taxon>Liliopsida</taxon>
        <taxon>Dioscoreales</taxon>
        <taxon>Dioscoreaceae</taxon>
        <taxon>Dioscorea</taxon>
    </lineage>
</organism>
<dbReference type="Proteomes" id="UP000827976">
    <property type="component" value="Chromosome 15"/>
</dbReference>
<protein>
    <submittedName>
        <fullName evidence="1">Zinc finger Dof-type protein</fullName>
    </submittedName>
</protein>
<evidence type="ECO:0000313" key="1">
    <source>
        <dbReference type="EMBL" id="KAH7660900.1"/>
    </source>
</evidence>